<name>A0AC11DAM7_SHEEP</name>
<reference evidence="1" key="3">
    <citation type="submission" date="2025-09" db="UniProtKB">
        <authorList>
            <consortium name="Ensembl"/>
        </authorList>
    </citation>
    <scope>IDENTIFICATION</scope>
</reference>
<organism evidence="1">
    <name type="scientific">Ovis aries</name>
    <name type="common">Sheep</name>
    <dbReference type="NCBI Taxonomy" id="9940"/>
    <lineage>
        <taxon>Eukaryota</taxon>
        <taxon>Metazoa</taxon>
        <taxon>Chordata</taxon>
        <taxon>Craniata</taxon>
        <taxon>Vertebrata</taxon>
        <taxon>Euteleostomi</taxon>
        <taxon>Mammalia</taxon>
        <taxon>Eutheria</taxon>
        <taxon>Laurasiatheria</taxon>
        <taxon>Artiodactyla</taxon>
        <taxon>Ruminantia</taxon>
        <taxon>Pecora</taxon>
        <taxon>Bovidae</taxon>
        <taxon>Caprinae</taxon>
        <taxon>Ovis</taxon>
    </lineage>
</organism>
<sequence length="76" mass="8830">MRWPKYWSFSFSIIPSKEIPGLIFRMDWLDLFAVQGTLKSLLQHHSSKASILRCSAFFTVQLSHPYMTTGKTHILT</sequence>
<dbReference type="Ensembl" id="ENSOART00020044430.1">
    <property type="protein sequence ID" value="ENSOARP00020041796.1"/>
    <property type="gene ID" value="ENSOARG00020039455.1"/>
</dbReference>
<proteinExistence type="predicted"/>
<accession>A0AC11DAM7</accession>
<evidence type="ECO:0000313" key="1">
    <source>
        <dbReference type="Ensembl" id="ENSOARP00020041796.1"/>
    </source>
</evidence>
<protein>
    <submittedName>
        <fullName evidence="1">Uncharacterized protein</fullName>
    </submittedName>
</protein>
<reference evidence="1" key="1">
    <citation type="submission" date="2020-11" db="EMBL/GenBank/DDBJ databases">
        <authorList>
            <person name="Davenport K.M."/>
            <person name="Bickhart D.M."/>
            <person name="Smith T.P.L."/>
            <person name="Murdoch B.M."/>
            <person name="Rosen B.D."/>
        </authorList>
    </citation>
    <scope>NUCLEOTIDE SEQUENCE [LARGE SCALE GENOMIC DNA]</scope>
    <source>
        <strain evidence="1">OAR_USU_Benz2616</strain>
    </source>
</reference>
<reference evidence="1" key="2">
    <citation type="submission" date="2025-08" db="UniProtKB">
        <authorList>
            <consortium name="Ensembl"/>
        </authorList>
    </citation>
    <scope>IDENTIFICATION</scope>
</reference>